<reference evidence="2" key="1">
    <citation type="submission" date="2020-02" db="EMBL/GenBank/DDBJ databases">
        <authorList>
            <person name="Meier V. D."/>
        </authorList>
    </citation>
    <scope>NUCLEOTIDE SEQUENCE</scope>
    <source>
        <strain evidence="2">AVDCRST_MAG48</strain>
    </source>
</reference>
<accession>A0A6J4L537</accession>
<name>A0A6J4L537_9ACTN</name>
<feature type="compositionally biased region" description="Low complexity" evidence="1">
    <location>
        <begin position="108"/>
        <end position="121"/>
    </location>
</feature>
<evidence type="ECO:0000256" key="1">
    <source>
        <dbReference type="SAM" id="MobiDB-lite"/>
    </source>
</evidence>
<protein>
    <submittedName>
        <fullName evidence="2">Uncharacterized protein</fullName>
    </submittedName>
</protein>
<feature type="compositionally biased region" description="Basic residues" evidence="1">
    <location>
        <begin position="122"/>
        <end position="133"/>
    </location>
</feature>
<feature type="compositionally biased region" description="Low complexity" evidence="1">
    <location>
        <begin position="84"/>
        <end position="94"/>
    </location>
</feature>
<sequence>GARRADVGRRLHGQLLRDGGQHRGLAGGVGVDDLHLAGVVAGRNGSGAAGRRTDRTGGRPRSGRPRDAPAGDSPGRPGRRRRAVAAARLPAARPRPGPHRRPRDLSRPSRLVRQPAAGLPRAVRRRRPPRTAL</sequence>
<proteinExistence type="predicted"/>
<organism evidence="2">
    <name type="scientific">uncultured Friedmanniella sp</name>
    <dbReference type="NCBI Taxonomy" id="335381"/>
    <lineage>
        <taxon>Bacteria</taxon>
        <taxon>Bacillati</taxon>
        <taxon>Actinomycetota</taxon>
        <taxon>Actinomycetes</taxon>
        <taxon>Propionibacteriales</taxon>
        <taxon>Nocardioidaceae</taxon>
        <taxon>Friedmanniella</taxon>
        <taxon>environmental samples</taxon>
    </lineage>
</organism>
<dbReference type="AlphaFoldDB" id="A0A6J4L537"/>
<feature type="non-terminal residue" evidence="2">
    <location>
        <position position="133"/>
    </location>
</feature>
<gene>
    <name evidence="2" type="ORF">AVDCRST_MAG48-2763</name>
</gene>
<evidence type="ECO:0000313" key="2">
    <source>
        <dbReference type="EMBL" id="CAA9323258.1"/>
    </source>
</evidence>
<dbReference type="EMBL" id="CADCTS010000394">
    <property type="protein sequence ID" value="CAA9323258.1"/>
    <property type="molecule type" value="Genomic_DNA"/>
</dbReference>
<feature type="region of interest" description="Disordered" evidence="1">
    <location>
        <begin position="41"/>
        <end position="133"/>
    </location>
</feature>
<feature type="non-terminal residue" evidence="2">
    <location>
        <position position="1"/>
    </location>
</feature>